<dbReference type="Proteomes" id="UP001497623">
    <property type="component" value="Unassembled WGS sequence"/>
</dbReference>
<feature type="compositionally biased region" description="Pro residues" evidence="1">
    <location>
        <begin position="224"/>
        <end position="233"/>
    </location>
</feature>
<feature type="non-terminal residue" evidence="3">
    <location>
        <position position="258"/>
    </location>
</feature>
<evidence type="ECO:0000313" key="3">
    <source>
        <dbReference type="EMBL" id="CAL4151692.1"/>
    </source>
</evidence>
<evidence type="ECO:0000256" key="1">
    <source>
        <dbReference type="SAM" id="MobiDB-lite"/>
    </source>
</evidence>
<keyword evidence="4" id="KW-1185">Reference proteome</keyword>
<dbReference type="AlphaFoldDB" id="A0AAV2S393"/>
<sequence>MVGLKVVPFKWVFFTIVVTLLQFDMALTQVVKWRYDGACDAKNDPHGAPFRNIGPHGGIAECDPDTDKPCCSAWGFCGLGQNGQWNYCDCPTCTDYRKPNRGSRVSTPTRLSYGTGSAQWRDDERCGSKNDPNGNPLRFLAPNGRVAECDPRSDKPCCSAWGYCGSGMDGNGHQYCNCPTCTDHRRAVKPGDKIIVDQGHEGYYAPRTRMSDKVPKHVNISSHQPPPPQPPHPLMHGGKTLPYKGNPYGDSHHFPNPT</sequence>
<organism evidence="3 4">
    <name type="scientific">Meganyctiphanes norvegica</name>
    <name type="common">Northern krill</name>
    <name type="synonym">Thysanopoda norvegica</name>
    <dbReference type="NCBI Taxonomy" id="48144"/>
    <lineage>
        <taxon>Eukaryota</taxon>
        <taxon>Metazoa</taxon>
        <taxon>Ecdysozoa</taxon>
        <taxon>Arthropoda</taxon>
        <taxon>Crustacea</taxon>
        <taxon>Multicrustacea</taxon>
        <taxon>Malacostraca</taxon>
        <taxon>Eumalacostraca</taxon>
        <taxon>Eucarida</taxon>
        <taxon>Euphausiacea</taxon>
        <taxon>Euphausiidae</taxon>
        <taxon>Meganyctiphanes</taxon>
    </lineage>
</organism>
<evidence type="ECO:0000259" key="2">
    <source>
        <dbReference type="SMART" id="SM00270"/>
    </source>
</evidence>
<evidence type="ECO:0000313" key="4">
    <source>
        <dbReference type="Proteomes" id="UP001497623"/>
    </source>
</evidence>
<feature type="region of interest" description="Disordered" evidence="1">
    <location>
        <begin position="217"/>
        <end position="258"/>
    </location>
</feature>
<feature type="domain" description="Chitin-binding type-1" evidence="2">
    <location>
        <begin position="125"/>
        <end position="181"/>
    </location>
</feature>
<feature type="domain" description="Chitin-binding type-1" evidence="2">
    <location>
        <begin position="52"/>
        <end position="93"/>
    </location>
</feature>
<comment type="caution">
    <text evidence="3">The sequence shown here is derived from an EMBL/GenBank/DDBJ whole genome shotgun (WGS) entry which is preliminary data.</text>
</comment>
<dbReference type="SMART" id="SM00270">
    <property type="entry name" value="ChtBD1"/>
    <property type="match status" value="2"/>
</dbReference>
<gene>
    <name evidence="3" type="ORF">MNOR_LOCUS30820</name>
</gene>
<accession>A0AAV2S393</accession>
<feature type="region of interest" description="Disordered" evidence="1">
    <location>
        <begin position="104"/>
        <end position="135"/>
    </location>
</feature>
<dbReference type="EMBL" id="CAXKWB010038456">
    <property type="protein sequence ID" value="CAL4151692.1"/>
    <property type="molecule type" value="Genomic_DNA"/>
</dbReference>
<protein>
    <recommendedName>
        <fullName evidence="2">Chitin-binding type-1 domain-containing protein</fullName>
    </recommendedName>
</protein>
<proteinExistence type="predicted"/>
<dbReference type="GO" id="GO:0008061">
    <property type="term" value="F:chitin binding"/>
    <property type="evidence" value="ECO:0007669"/>
    <property type="project" value="InterPro"/>
</dbReference>
<dbReference type="InterPro" id="IPR001002">
    <property type="entry name" value="Chitin-bd_1"/>
</dbReference>
<reference evidence="3 4" key="1">
    <citation type="submission" date="2024-05" db="EMBL/GenBank/DDBJ databases">
        <authorList>
            <person name="Wallberg A."/>
        </authorList>
    </citation>
    <scope>NUCLEOTIDE SEQUENCE [LARGE SCALE GENOMIC DNA]</scope>
</reference>
<feature type="compositionally biased region" description="Polar residues" evidence="1">
    <location>
        <begin position="104"/>
        <end position="118"/>
    </location>
</feature>
<name>A0AAV2S393_MEGNR</name>